<dbReference type="OrthoDB" id="5343502at2"/>
<keyword evidence="1" id="KW-1133">Transmembrane helix</keyword>
<keyword evidence="1" id="KW-0812">Transmembrane</keyword>
<evidence type="ECO:0000313" key="2">
    <source>
        <dbReference type="EMBL" id="SMC10186.1"/>
    </source>
</evidence>
<dbReference type="RefSeq" id="WP_084276642.1">
    <property type="nucleotide sequence ID" value="NZ_AP026672.1"/>
</dbReference>
<protein>
    <submittedName>
        <fullName evidence="2">Uncharacterized protein</fullName>
    </submittedName>
</protein>
<dbReference type="AlphaFoldDB" id="A0A1W1WVB6"/>
<accession>A0A1W1WVB6</accession>
<dbReference type="STRING" id="1069081.SAMN05660197_2028"/>
<feature type="transmembrane region" description="Helical" evidence="1">
    <location>
        <begin position="169"/>
        <end position="191"/>
    </location>
</feature>
<keyword evidence="1" id="KW-0472">Membrane</keyword>
<gene>
    <name evidence="2" type="ORF">SAMN05660197_2028</name>
</gene>
<sequence>MQLDNIFFLDKDTKNLPIAKKAILILSPAFYWFHKEKLDISLSQAKKIVPSIFEGIIPSGEYSYWVQKVEDEYWFFAYSDQAVLNKLSSLNIKPSQIAKIYPAQLLFYNLKNPVQIEDKVIVQEEGSVIVLPRNIFQNDTTPLDAVSLELPKRSLPLKAYGSSWLSEEFIYKAVIVLFIFILAYTVQVFVFKKDLAKLYSLENQIIATYHLPQTSFQIKNILSSLEKVQKEQLSTRKEIDYILRTPLKKNEYFIKFDLSKNILFEIMLSNAKRAQELKNYFTKGLRVKDMTLDGKKFIVKCSR</sequence>
<dbReference type="EMBL" id="FWWZ01000002">
    <property type="protein sequence ID" value="SMC10186.1"/>
    <property type="molecule type" value="Genomic_DNA"/>
</dbReference>
<organism evidence="2 3">
    <name type="scientific">Nitratiruptor tergarcus DSM 16512</name>
    <dbReference type="NCBI Taxonomy" id="1069081"/>
    <lineage>
        <taxon>Bacteria</taxon>
        <taxon>Pseudomonadati</taxon>
        <taxon>Campylobacterota</taxon>
        <taxon>Epsilonproteobacteria</taxon>
        <taxon>Nautiliales</taxon>
        <taxon>Nitratiruptoraceae</taxon>
        <taxon>Nitratiruptor</taxon>
    </lineage>
</organism>
<name>A0A1W1WVB6_9BACT</name>
<reference evidence="3" key="1">
    <citation type="submission" date="2017-04" db="EMBL/GenBank/DDBJ databases">
        <authorList>
            <person name="Varghese N."/>
            <person name="Submissions S."/>
        </authorList>
    </citation>
    <scope>NUCLEOTIDE SEQUENCE [LARGE SCALE GENOMIC DNA]</scope>
    <source>
        <strain evidence="3">DSM 16512</strain>
    </source>
</reference>
<dbReference type="Proteomes" id="UP000192602">
    <property type="component" value="Unassembled WGS sequence"/>
</dbReference>
<keyword evidence="3" id="KW-1185">Reference proteome</keyword>
<evidence type="ECO:0000256" key="1">
    <source>
        <dbReference type="SAM" id="Phobius"/>
    </source>
</evidence>
<evidence type="ECO:0000313" key="3">
    <source>
        <dbReference type="Proteomes" id="UP000192602"/>
    </source>
</evidence>
<proteinExistence type="predicted"/>